<evidence type="ECO:0000313" key="6">
    <source>
        <dbReference type="Proteomes" id="UP000694397"/>
    </source>
</evidence>
<evidence type="ECO:0000313" key="5">
    <source>
        <dbReference type="Ensembl" id="ENSSFOP00015035602.1"/>
    </source>
</evidence>
<evidence type="ECO:0000256" key="3">
    <source>
        <dbReference type="SAM" id="MobiDB-lite"/>
    </source>
</evidence>
<dbReference type="InterPro" id="IPR017096">
    <property type="entry name" value="BTB-kelch_protein"/>
</dbReference>
<dbReference type="CTD" id="84078"/>
<dbReference type="SMART" id="SM00225">
    <property type="entry name" value="BTB"/>
    <property type="match status" value="1"/>
</dbReference>
<dbReference type="SUPFAM" id="SSF117281">
    <property type="entry name" value="Kelch motif"/>
    <property type="match status" value="1"/>
</dbReference>
<dbReference type="RefSeq" id="XP_018598744.1">
    <property type="nucleotide sequence ID" value="XM_018743228.2"/>
</dbReference>
<dbReference type="SMART" id="SM00612">
    <property type="entry name" value="Kelch"/>
    <property type="match status" value="2"/>
</dbReference>
<dbReference type="InterPro" id="IPR015915">
    <property type="entry name" value="Kelch-typ_b-propeller"/>
</dbReference>
<dbReference type="GeneID" id="108928979"/>
<dbReference type="KEGG" id="sfm:108928979"/>
<dbReference type="AlphaFoldDB" id="A0A8C9SPZ7"/>
<protein>
    <submittedName>
        <fullName evidence="5">Kelch repeat and BTB (POZ) domain containing 7</fullName>
    </submittedName>
</protein>
<evidence type="ECO:0000256" key="2">
    <source>
        <dbReference type="ARBA" id="ARBA00022737"/>
    </source>
</evidence>
<dbReference type="InterPro" id="IPR006652">
    <property type="entry name" value="Kelch_1"/>
</dbReference>
<keyword evidence="2" id="KW-0677">Repeat</keyword>
<dbReference type="OrthoDB" id="6359816at2759"/>
<evidence type="ECO:0000259" key="4">
    <source>
        <dbReference type="PROSITE" id="PS50097"/>
    </source>
</evidence>
<keyword evidence="1" id="KW-0880">Kelch repeat</keyword>
<dbReference type="InterPro" id="IPR000210">
    <property type="entry name" value="BTB/POZ_dom"/>
</dbReference>
<feature type="domain" description="BTB" evidence="4">
    <location>
        <begin position="50"/>
        <end position="117"/>
    </location>
</feature>
<dbReference type="GeneTree" id="ENSGT00940000164962"/>
<organism evidence="5 6">
    <name type="scientific">Scleropages formosus</name>
    <name type="common">Asian bonytongue</name>
    <name type="synonym">Osteoglossum formosum</name>
    <dbReference type="NCBI Taxonomy" id="113540"/>
    <lineage>
        <taxon>Eukaryota</taxon>
        <taxon>Metazoa</taxon>
        <taxon>Chordata</taxon>
        <taxon>Craniata</taxon>
        <taxon>Vertebrata</taxon>
        <taxon>Euteleostomi</taxon>
        <taxon>Actinopterygii</taxon>
        <taxon>Neopterygii</taxon>
        <taxon>Teleostei</taxon>
        <taxon>Osteoglossocephala</taxon>
        <taxon>Osteoglossomorpha</taxon>
        <taxon>Osteoglossiformes</taxon>
        <taxon>Osteoglossidae</taxon>
        <taxon>Scleropages</taxon>
    </lineage>
</organism>
<dbReference type="SUPFAM" id="SSF54695">
    <property type="entry name" value="POZ domain"/>
    <property type="match status" value="1"/>
</dbReference>
<dbReference type="Pfam" id="PF01344">
    <property type="entry name" value="Kelch_1"/>
    <property type="match status" value="1"/>
</dbReference>
<evidence type="ECO:0000256" key="1">
    <source>
        <dbReference type="ARBA" id="ARBA00022441"/>
    </source>
</evidence>
<reference evidence="5 6" key="1">
    <citation type="submission" date="2019-04" db="EMBL/GenBank/DDBJ databases">
        <authorList>
            <consortium name="Wellcome Sanger Institute Data Sharing"/>
        </authorList>
    </citation>
    <scope>NUCLEOTIDE SEQUENCE [LARGE SCALE GENOMIC DNA]</scope>
</reference>
<proteinExistence type="predicted"/>
<reference evidence="5" key="2">
    <citation type="submission" date="2025-08" db="UniProtKB">
        <authorList>
            <consortium name="Ensembl"/>
        </authorList>
    </citation>
    <scope>IDENTIFICATION</scope>
</reference>
<dbReference type="Gene3D" id="2.120.10.80">
    <property type="entry name" value="Kelch-type beta propeller"/>
    <property type="match status" value="1"/>
</dbReference>
<dbReference type="PROSITE" id="PS50097">
    <property type="entry name" value="BTB"/>
    <property type="match status" value="1"/>
</dbReference>
<dbReference type="SMART" id="SM00875">
    <property type="entry name" value="BACK"/>
    <property type="match status" value="1"/>
</dbReference>
<dbReference type="InterPro" id="IPR011705">
    <property type="entry name" value="BACK"/>
</dbReference>
<dbReference type="PANTHER" id="PTHR24412">
    <property type="entry name" value="KELCH PROTEIN"/>
    <property type="match status" value="1"/>
</dbReference>
<dbReference type="Gene3D" id="3.30.710.10">
    <property type="entry name" value="Potassium Channel Kv1.1, Chain A"/>
    <property type="match status" value="1"/>
</dbReference>
<dbReference type="Gene3D" id="1.25.40.420">
    <property type="match status" value="1"/>
</dbReference>
<feature type="compositionally biased region" description="Low complexity" evidence="3">
    <location>
        <begin position="609"/>
        <end position="621"/>
    </location>
</feature>
<dbReference type="Pfam" id="PF00651">
    <property type="entry name" value="BTB"/>
    <property type="match status" value="1"/>
</dbReference>
<dbReference type="InterPro" id="IPR011333">
    <property type="entry name" value="SKP1/BTB/POZ_sf"/>
</dbReference>
<dbReference type="PIRSF" id="PIRSF037037">
    <property type="entry name" value="Kelch-like_protein_gigaxonin"/>
    <property type="match status" value="1"/>
</dbReference>
<dbReference type="Ensembl" id="ENSSFOT00015035990.2">
    <property type="protein sequence ID" value="ENSSFOP00015035602.1"/>
    <property type="gene ID" value="ENSSFOG00015022682.2"/>
</dbReference>
<name>A0A8C9SPZ7_SCLFO</name>
<dbReference type="PANTHER" id="PTHR24412:SF23">
    <property type="entry name" value="KELCH REPEAT AND BTB DOMAIN-CONTAINING PROTEIN 7"/>
    <property type="match status" value="1"/>
</dbReference>
<sequence>MASDVSFFSGPEEAEDVGHAHALLRQLKTFYDSRLLADVAIEVDHVTAELDVDLAQQQRRFLCNRSVLAAASPYFRGMFAGGLHESAQEAVTIRDVDAHSMSLIIDYCYTGKVCITEANVQRLYAAANMLQLDYIRGACAGFMSRRLDLSNCAGILKFAEAFDNRELKSKAQAFIARNFLQLCSRNRELSELELDHMKEILSMDSLDVDSERTPCLAALQWVEDNATARAEDAGEILKCVRWHLFTEKDRFYLEEMKARSRARKHLEEFLDGVLSRLSNGVESGATGPTHRIGKNAKEMIVFFGRPNEPFVCYDPSNEEVCSMASPVMNLSILGTKRSVTETFSVCVSPDNDMYLLSNISKHFWLYDPVLNRWQELAERLLGRVHSDMCYLGGHLYVLGGRDPVTDARLKDVECYSVQRNQWTLVAPLPHSLGKMQTLSVNDRLYVVNKRRILCYDPKRNQWIHSASLSSNKLHRACVFQDQIFCLFDIPVTKAYSPDRGEWRRIEDIPIDSNALQYHLVQHSKRLLLLTVAVAHHSKHRLVVHEYDPLRDCWVIWPSRLVSSFGSTCVSARMYPACLGSGMNASAEEEDDSGSSADWDFDGLTDVDSDSGSSSSFSDENW</sequence>
<reference evidence="5" key="3">
    <citation type="submission" date="2025-09" db="UniProtKB">
        <authorList>
            <consortium name="Ensembl"/>
        </authorList>
    </citation>
    <scope>IDENTIFICATION</scope>
</reference>
<dbReference type="Proteomes" id="UP000694397">
    <property type="component" value="Chromosome 12"/>
</dbReference>
<feature type="compositionally biased region" description="Acidic residues" evidence="3">
    <location>
        <begin position="586"/>
        <end position="608"/>
    </location>
</feature>
<dbReference type="Pfam" id="PF07707">
    <property type="entry name" value="BACK"/>
    <property type="match status" value="1"/>
</dbReference>
<gene>
    <name evidence="5" type="primary">kbtbd7</name>
</gene>
<feature type="region of interest" description="Disordered" evidence="3">
    <location>
        <begin position="584"/>
        <end position="621"/>
    </location>
</feature>
<keyword evidence="6" id="KW-1185">Reference proteome</keyword>
<accession>A0A8C9SPZ7</accession>